<comment type="subcellular location">
    <subcellularLocation>
        <location evidence="1">Cell membrane</location>
        <topology evidence="1">Multi-pass membrane protein</topology>
    </subcellularLocation>
</comment>
<keyword evidence="2" id="KW-1003">Cell membrane</keyword>
<dbReference type="AlphaFoldDB" id="A0A3D9KMS9"/>
<accession>A0A3D9KMS9</accession>
<comment type="caution">
    <text evidence="8">The sequence shown here is derived from an EMBL/GenBank/DDBJ whole genome shotgun (WGS) entry which is preliminary data.</text>
</comment>
<dbReference type="InterPro" id="IPR043128">
    <property type="entry name" value="Rev_trsase/Diguanyl_cyclase"/>
</dbReference>
<evidence type="ECO:0000256" key="1">
    <source>
        <dbReference type="ARBA" id="ARBA00004651"/>
    </source>
</evidence>
<evidence type="ECO:0000313" key="8">
    <source>
        <dbReference type="EMBL" id="RED87786.1"/>
    </source>
</evidence>
<feature type="transmembrane region" description="Helical" evidence="6">
    <location>
        <begin position="283"/>
        <end position="306"/>
    </location>
</feature>
<dbReference type="InterPro" id="IPR033479">
    <property type="entry name" value="dCache_1"/>
</dbReference>
<sequence length="532" mass="58918">MRKNRGFKLRSTVNALVLITVVATVVIISLVAFQNEKKSLIRLTYQLNEVYVNKIAETTNSIFHNMTQGLAITGRYLASDLSRTDLHFQLMLFQQSNAFFNITFIVDKEGNLVDASDLSSLRRGQKMKSAGVEQALKEKRALVSEPYVNPLSKNLVVMVSAPLQDNSGRYIGFIGGTIRLHETNIFQTVLGSVPNEADGSYAYVVSSEGILLYHPDPKRIGERVARNPIVAKIAAGERGSGSLSLVNSNDIEMLASYAMIEKAGWGIVAQTPAESVLQSARRLIMAIITYMLPVLLLFVVVITLLVRRLSEPLVKLTDFASMLSPTNSGTDELPKIHGFNYEANELHKAFGRAVRHFRYQFDSLSQEAQTDPLTGLFNRRTMDKFIGSWITGGNPFSLLVLDMDHFKSVNDTYGHDVGDEVLKFLATSLRQLLKEDNVICRFGGEEFIVLVPDERFDSALEAAERIRKYMAETDGPTGGKVTLSIGAAHYPGFASNAEQLFRVADEALYRAKHQGRNRVEIALAANEVAATN</sequence>
<dbReference type="SUPFAM" id="SSF103190">
    <property type="entry name" value="Sensory domain-like"/>
    <property type="match status" value="2"/>
</dbReference>
<dbReference type="Gene3D" id="3.30.450.20">
    <property type="entry name" value="PAS domain"/>
    <property type="match status" value="2"/>
</dbReference>
<dbReference type="FunFam" id="3.30.70.270:FF:000001">
    <property type="entry name" value="Diguanylate cyclase domain protein"/>
    <property type="match status" value="1"/>
</dbReference>
<dbReference type="CDD" id="cd18773">
    <property type="entry name" value="PDC1_HK_sensor"/>
    <property type="match status" value="1"/>
</dbReference>
<dbReference type="GO" id="GO:0005886">
    <property type="term" value="C:plasma membrane"/>
    <property type="evidence" value="ECO:0007669"/>
    <property type="project" value="UniProtKB-SubCell"/>
</dbReference>
<dbReference type="SUPFAM" id="SSF55073">
    <property type="entry name" value="Nucleotide cyclase"/>
    <property type="match status" value="1"/>
</dbReference>
<keyword evidence="3 6" id="KW-0812">Transmembrane</keyword>
<dbReference type="PANTHER" id="PTHR45138:SF9">
    <property type="entry name" value="DIGUANYLATE CYCLASE DGCM-RELATED"/>
    <property type="match status" value="1"/>
</dbReference>
<dbReference type="NCBIfam" id="TIGR00254">
    <property type="entry name" value="GGDEF"/>
    <property type="match status" value="1"/>
</dbReference>
<dbReference type="PROSITE" id="PS50887">
    <property type="entry name" value="GGDEF"/>
    <property type="match status" value="1"/>
</dbReference>
<reference evidence="8 9" key="1">
    <citation type="submission" date="2018-07" db="EMBL/GenBank/DDBJ databases">
        <title>Genomic Encyclopedia of Type Strains, Phase III (KMG-III): the genomes of soil and plant-associated and newly described type strains.</title>
        <authorList>
            <person name="Whitman W."/>
        </authorList>
    </citation>
    <scope>NUCLEOTIDE SEQUENCE [LARGE SCALE GENOMIC DNA]</scope>
    <source>
        <strain evidence="8 9">CECT 7287</strain>
    </source>
</reference>
<evidence type="ECO:0000256" key="4">
    <source>
        <dbReference type="ARBA" id="ARBA00022989"/>
    </source>
</evidence>
<dbReference type="Pfam" id="PF02743">
    <property type="entry name" value="dCache_1"/>
    <property type="match status" value="1"/>
</dbReference>
<dbReference type="InterPro" id="IPR029151">
    <property type="entry name" value="Sensor-like_sf"/>
</dbReference>
<dbReference type="GO" id="GO:0052621">
    <property type="term" value="F:diguanylate cyclase activity"/>
    <property type="evidence" value="ECO:0007669"/>
    <property type="project" value="TreeGrafter"/>
</dbReference>
<evidence type="ECO:0000256" key="6">
    <source>
        <dbReference type="SAM" id="Phobius"/>
    </source>
</evidence>
<dbReference type="Pfam" id="PF00990">
    <property type="entry name" value="GGDEF"/>
    <property type="match status" value="1"/>
</dbReference>
<protein>
    <submittedName>
        <fullName evidence="8">Diguanylate cyclase (GGDEF)-like protein</fullName>
    </submittedName>
</protein>
<dbReference type="EMBL" id="QRDZ01000002">
    <property type="protein sequence ID" value="RED87786.1"/>
    <property type="molecule type" value="Genomic_DNA"/>
</dbReference>
<dbReference type="CDD" id="cd12912">
    <property type="entry name" value="PDC2_MCP_like"/>
    <property type="match status" value="1"/>
</dbReference>
<keyword evidence="5 6" id="KW-0472">Membrane</keyword>
<dbReference type="PANTHER" id="PTHR45138">
    <property type="entry name" value="REGULATORY COMPONENTS OF SENSORY TRANSDUCTION SYSTEM"/>
    <property type="match status" value="1"/>
</dbReference>
<dbReference type="Gene3D" id="3.30.70.270">
    <property type="match status" value="1"/>
</dbReference>
<dbReference type="RefSeq" id="WP_181917467.1">
    <property type="nucleotide sequence ID" value="NZ_QRDZ01000002.1"/>
</dbReference>
<proteinExistence type="predicted"/>
<name>A0A3D9KMS9_9BACL</name>
<evidence type="ECO:0000256" key="5">
    <source>
        <dbReference type="ARBA" id="ARBA00023136"/>
    </source>
</evidence>
<feature type="transmembrane region" description="Helical" evidence="6">
    <location>
        <begin position="12"/>
        <end position="33"/>
    </location>
</feature>
<dbReference type="InterPro" id="IPR050469">
    <property type="entry name" value="Diguanylate_Cyclase"/>
</dbReference>
<evidence type="ECO:0000313" key="9">
    <source>
        <dbReference type="Proteomes" id="UP000256977"/>
    </source>
</evidence>
<dbReference type="CDD" id="cd01949">
    <property type="entry name" value="GGDEF"/>
    <property type="match status" value="1"/>
</dbReference>
<gene>
    <name evidence="8" type="ORF">DFP98_102268</name>
</gene>
<dbReference type="Proteomes" id="UP000256977">
    <property type="component" value="Unassembled WGS sequence"/>
</dbReference>
<dbReference type="InterPro" id="IPR029787">
    <property type="entry name" value="Nucleotide_cyclase"/>
</dbReference>
<evidence type="ECO:0000259" key="7">
    <source>
        <dbReference type="PROSITE" id="PS50887"/>
    </source>
</evidence>
<keyword evidence="9" id="KW-1185">Reference proteome</keyword>
<organism evidence="8 9">
    <name type="scientific">Cohnella phaseoli</name>
    <dbReference type="NCBI Taxonomy" id="456490"/>
    <lineage>
        <taxon>Bacteria</taxon>
        <taxon>Bacillati</taxon>
        <taxon>Bacillota</taxon>
        <taxon>Bacilli</taxon>
        <taxon>Bacillales</taxon>
        <taxon>Paenibacillaceae</taxon>
        <taxon>Cohnella</taxon>
    </lineage>
</organism>
<keyword evidence="4 6" id="KW-1133">Transmembrane helix</keyword>
<dbReference type="SMART" id="SM00267">
    <property type="entry name" value="GGDEF"/>
    <property type="match status" value="1"/>
</dbReference>
<evidence type="ECO:0000256" key="2">
    <source>
        <dbReference type="ARBA" id="ARBA00022475"/>
    </source>
</evidence>
<dbReference type="InterPro" id="IPR000160">
    <property type="entry name" value="GGDEF_dom"/>
</dbReference>
<feature type="domain" description="GGDEF" evidence="7">
    <location>
        <begin position="394"/>
        <end position="524"/>
    </location>
</feature>
<evidence type="ECO:0000256" key="3">
    <source>
        <dbReference type="ARBA" id="ARBA00022692"/>
    </source>
</evidence>